<proteinExistence type="predicted"/>
<accession>A0A1E1JSD3</accession>
<keyword evidence="3" id="KW-1185">Reference proteome</keyword>
<evidence type="ECO:0000313" key="3">
    <source>
        <dbReference type="Proteomes" id="UP000178129"/>
    </source>
</evidence>
<dbReference type="InParanoid" id="A0A1E1JSD3"/>
<dbReference type="AlphaFoldDB" id="A0A1E1JSD3"/>
<feature type="region of interest" description="Disordered" evidence="1">
    <location>
        <begin position="65"/>
        <end position="130"/>
    </location>
</feature>
<feature type="compositionally biased region" description="Polar residues" evidence="1">
    <location>
        <begin position="16"/>
        <end position="27"/>
    </location>
</feature>
<dbReference type="Proteomes" id="UP000178129">
    <property type="component" value="Unassembled WGS sequence"/>
</dbReference>
<feature type="compositionally biased region" description="Polar residues" evidence="1">
    <location>
        <begin position="95"/>
        <end position="104"/>
    </location>
</feature>
<evidence type="ECO:0000256" key="1">
    <source>
        <dbReference type="SAM" id="MobiDB-lite"/>
    </source>
</evidence>
<comment type="caution">
    <text evidence="2">The sequence shown here is derived from an EMBL/GenBank/DDBJ whole genome shotgun (WGS) entry which is preliminary data.</text>
</comment>
<feature type="compositionally biased region" description="Basic and acidic residues" evidence="1">
    <location>
        <begin position="73"/>
        <end position="83"/>
    </location>
</feature>
<feature type="region of interest" description="Disordered" evidence="1">
    <location>
        <begin position="1"/>
        <end position="52"/>
    </location>
</feature>
<dbReference type="EMBL" id="FJUW01000002">
    <property type="protein sequence ID" value="CZS88560.1"/>
    <property type="molecule type" value="Genomic_DNA"/>
</dbReference>
<evidence type="ECO:0000313" key="2">
    <source>
        <dbReference type="EMBL" id="CZS88560.1"/>
    </source>
</evidence>
<protein>
    <submittedName>
        <fullName evidence="2">Uncharacterized protein</fullName>
    </submittedName>
</protein>
<feature type="compositionally biased region" description="Basic and acidic residues" evidence="1">
    <location>
        <begin position="28"/>
        <end position="51"/>
    </location>
</feature>
<gene>
    <name evidence="2" type="ORF">RCO7_14121</name>
</gene>
<reference evidence="3" key="1">
    <citation type="submission" date="2016-03" db="EMBL/GenBank/DDBJ databases">
        <authorList>
            <person name="Ploux O."/>
        </authorList>
    </citation>
    <scope>NUCLEOTIDE SEQUENCE [LARGE SCALE GENOMIC DNA]</scope>
    <source>
        <strain evidence="3">UK7</strain>
    </source>
</reference>
<name>A0A1E1JSD3_9HELO</name>
<sequence>MVGCLEEGAKDEFESSEGTRLSSSPRSFTEKRAGAETELKHDQNSYPHKETSAVQLWDSTRLCLSNKSTSARSQERKDVKNEDTLLQDQYRYVASTGNVQPHQKTTAKDERGTKPSLWKTVSKADKQASN</sequence>
<organism evidence="2 3">
    <name type="scientific">Rhynchosporium graminicola</name>
    <dbReference type="NCBI Taxonomy" id="2792576"/>
    <lineage>
        <taxon>Eukaryota</taxon>
        <taxon>Fungi</taxon>
        <taxon>Dikarya</taxon>
        <taxon>Ascomycota</taxon>
        <taxon>Pezizomycotina</taxon>
        <taxon>Leotiomycetes</taxon>
        <taxon>Helotiales</taxon>
        <taxon>Ploettnerulaceae</taxon>
        <taxon>Rhynchosporium</taxon>
    </lineage>
</organism>